<dbReference type="CDD" id="cd06462">
    <property type="entry name" value="Peptidase_S24_S26"/>
    <property type="match status" value="1"/>
</dbReference>
<dbReference type="Gene3D" id="2.10.109.10">
    <property type="entry name" value="Umud Fragment, subunit A"/>
    <property type="match status" value="1"/>
</dbReference>
<dbReference type="Pfam" id="PF10502">
    <property type="entry name" value="Peptidase_S26"/>
    <property type="match status" value="2"/>
</dbReference>
<feature type="domain" description="Peptidase S26" evidence="3">
    <location>
        <begin position="12"/>
        <end position="92"/>
    </location>
</feature>
<reference evidence="4 5" key="1">
    <citation type="submission" date="2023-05" db="EMBL/GenBank/DDBJ databases">
        <title>Actinoplanes sp. NEAU-A12 genome sequencing.</title>
        <authorList>
            <person name="Wang Z.-S."/>
        </authorList>
    </citation>
    <scope>NUCLEOTIDE SEQUENCE [LARGE SCALE GENOMIC DNA]</scope>
    <source>
        <strain evidence="4 5">NEAU-A12</strain>
    </source>
</reference>
<proteinExistence type="inferred from homology"/>
<dbReference type="Proteomes" id="UP001241758">
    <property type="component" value="Unassembled WGS sequence"/>
</dbReference>
<dbReference type="EMBL" id="JASCTH010000001">
    <property type="protein sequence ID" value="MDI6097446.1"/>
    <property type="molecule type" value="Genomic_DNA"/>
</dbReference>
<comment type="subcellular location">
    <subcellularLocation>
        <location evidence="1">Cell membrane</location>
        <topology evidence="1">Single-pass type II membrane protein</topology>
    </subcellularLocation>
</comment>
<dbReference type="InterPro" id="IPR019533">
    <property type="entry name" value="Peptidase_S26"/>
</dbReference>
<dbReference type="PRINTS" id="PR00727">
    <property type="entry name" value="LEADERPTASE"/>
</dbReference>
<keyword evidence="5" id="KW-1185">Reference proteome</keyword>
<comment type="caution">
    <text evidence="4">The sequence shown here is derived from an EMBL/GenBank/DDBJ whole genome shotgun (WGS) entry which is preliminary data.</text>
</comment>
<evidence type="ECO:0000313" key="4">
    <source>
        <dbReference type="EMBL" id="MDI6097446.1"/>
    </source>
</evidence>
<evidence type="ECO:0000256" key="1">
    <source>
        <dbReference type="ARBA" id="ARBA00004401"/>
    </source>
</evidence>
<dbReference type="PANTHER" id="PTHR43390:SF1">
    <property type="entry name" value="CHLOROPLAST PROCESSING PEPTIDASE"/>
    <property type="match status" value="1"/>
</dbReference>
<dbReference type="InterPro" id="IPR000223">
    <property type="entry name" value="Pept_S26A_signal_pept_1"/>
</dbReference>
<evidence type="ECO:0000313" key="5">
    <source>
        <dbReference type="Proteomes" id="UP001241758"/>
    </source>
</evidence>
<dbReference type="SUPFAM" id="SSF51306">
    <property type="entry name" value="LexA/Signal peptidase"/>
    <property type="match status" value="1"/>
</dbReference>
<feature type="domain" description="Peptidase S26" evidence="3">
    <location>
        <begin position="104"/>
        <end position="142"/>
    </location>
</feature>
<dbReference type="InterPro" id="IPR036286">
    <property type="entry name" value="LexA/Signal_pep-like_sf"/>
</dbReference>
<gene>
    <name evidence="4" type="ORF">QLQ12_02385</name>
</gene>
<dbReference type="PANTHER" id="PTHR43390">
    <property type="entry name" value="SIGNAL PEPTIDASE I"/>
    <property type="match status" value="1"/>
</dbReference>
<sequence>MRVYTVAGIAGLAAGAVLAARRGLLVIEVVGDSMDPTYHSGDRLLVRRSRRVRRGHVVIAHHQEGGRREEPGAAYVTTWLVKRLVALPGDPVPDAVKPAVGGNGHLVPAGMTVLLGDHPGSADSRSWGFIPLSDVAGIVVARLRPRPLRPGLA</sequence>
<comment type="similarity">
    <text evidence="2">Belongs to the peptidase S26 family.</text>
</comment>
<protein>
    <submittedName>
        <fullName evidence="4">S26 family signal peptidase</fullName>
    </submittedName>
</protein>
<evidence type="ECO:0000256" key="2">
    <source>
        <dbReference type="ARBA" id="ARBA00009370"/>
    </source>
</evidence>
<evidence type="ECO:0000259" key="3">
    <source>
        <dbReference type="Pfam" id="PF10502"/>
    </source>
</evidence>
<organism evidence="4 5">
    <name type="scientific">Actinoplanes sandaracinus</name>
    <dbReference type="NCBI Taxonomy" id="3045177"/>
    <lineage>
        <taxon>Bacteria</taxon>
        <taxon>Bacillati</taxon>
        <taxon>Actinomycetota</taxon>
        <taxon>Actinomycetes</taxon>
        <taxon>Micromonosporales</taxon>
        <taxon>Micromonosporaceae</taxon>
        <taxon>Actinoplanes</taxon>
    </lineage>
</organism>
<accession>A0ABT6WCI3</accession>
<name>A0ABT6WCI3_9ACTN</name>
<dbReference type="RefSeq" id="WP_282756839.1">
    <property type="nucleotide sequence ID" value="NZ_JASCTH010000001.1"/>
</dbReference>